<evidence type="ECO:0008006" key="5">
    <source>
        <dbReference type="Google" id="ProtNLM"/>
    </source>
</evidence>
<evidence type="ECO:0000313" key="3">
    <source>
        <dbReference type="EMBL" id="GAA4829235.1"/>
    </source>
</evidence>
<keyword evidence="1" id="KW-0175">Coiled coil</keyword>
<dbReference type="Proteomes" id="UP001500298">
    <property type="component" value="Unassembled WGS sequence"/>
</dbReference>
<comment type="caution">
    <text evidence="3">The sequence shown here is derived from an EMBL/GenBank/DDBJ whole genome shotgun (WGS) entry which is preliminary data.</text>
</comment>
<gene>
    <name evidence="3" type="ORF">GCM10023331_12940</name>
</gene>
<evidence type="ECO:0000256" key="1">
    <source>
        <dbReference type="SAM" id="Coils"/>
    </source>
</evidence>
<reference evidence="4" key="1">
    <citation type="journal article" date="2019" name="Int. J. Syst. Evol. Microbiol.">
        <title>The Global Catalogue of Microorganisms (GCM) 10K type strain sequencing project: providing services to taxonomists for standard genome sequencing and annotation.</title>
        <authorList>
            <consortium name="The Broad Institute Genomics Platform"/>
            <consortium name="The Broad Institute Genome Sequencing Center for Infectious Disease"/>
            <person name="Wu L."/>
            <person name="Ma J."/>
        </authorList>
    </citation>
    <scope>NUCLEOTIDE SEQUENCE [LARGE SCALE GENOMIC DNA]</scope>
    <source>
        <strain evidence="4">JCM 18326</strain>
    </source>
</reference>
<evidence type="ECO:0000256" key="2">
    <source>
        <dbReference type="SAM" id="Phobius"/>
    </source>
</evidence>
<keyword evidence="4" id="KW-1185">Reference proteome</keyword>
<proteinExistence type="predicted"/>
<sequence>MISYDFFGIAHPSKQTLYSSKQQLQHTATFVAIDGTYTEIAKKRIAEGVMQALLDLSENTFQAACQRTGFDETMMSEGIAVAIKEDKIHWVCRQSCAIFLMSEGKLKYLGQSPGNRLYKAQLSLKPTDKLLVLSAVALQGVSEEQIENILKDNKLSTQGKIDQLLTSKEENKEWGVLIERELLEGGDVPTTINTESRTPVNSKRFSLSFLDRNAYATFLVFSLFAALMLLLFFSYETYWEQKLESKDAIRQEEQLKVEELIGQIKELQADKKQQINAIREEAFDPYDKKQYRMYGLFRDTKNQYSRTTVAELFNIYAPAAIESKVKMGERWFVVPVKGIHWVEKGDTAFSIAKLYYENPENHRLITRFNGKLKAGTFVFIPFEG</sequence>
<accession>A0ABP9D574</accession>
<dbReference type="EMBL" id="BAABJX010000021">
    <property type="protein sequence ID" value="GAA4829235.1"/>
    <property type="molecule type" value="Genomic_DNA"/>
</dbReference>
<name>A0ABP9D574_9BACT</name>
<evidence type="ECO:0000313" key="4">
    <source>
        <dbReference type="Proteomes" id="UP001500298"/>
    </source>
</evidence>
<keyword evidence="2" id="KW-0812">Transmembrane</keyword>
<keyword evidence="2" id="KW-0472">Membrane</keyword>
<feature type="coiled-coil region" evidence="1">
    <location>
        <begin position="250"/>
        <end position="277"/>
    </location>
</feature>
<feature type="transmembrane region" description="Helical" evidence="2">
    <location>
        <begin position="214"/>
        <end position="233"/>
    </location>
</feature>
<dbReference type="RefSeq" id="WP_345370243.1">
    <property type="nucleotide sequence ID" value="NZ_BAABJX010000021.1"/>
</dbReference>
<organism evidence="3 4">
    <name type="scientific">Algivirga pacifica</name>
    <dbReference type="NCBI Taxonomy" id="1162670"/>
    <lineage>
        <taxon>Bacteria</taxon>
        <taxon>Pseudomonadati</taxon>
        <taxon>Bacteroidota</taxon>
        <taxon>Cytophagia</taxon>
        <taxon>Cytophagales</taxon>
        <taxon>Flammeovirgaceae</taxon>
        <taxon>Algivirga</taxon>
    </lineage>
</organism>
<protein>
    <recommendedName>
        <fullName evidence="5">LysM domain-containing protein</fullName>
    </recommendedName>
</protein>
<keyword evidence="2" id="KW-1133">Transmembrane helix</keyword>